<reference evidence="1" key="1">
    <citation type="submission" date="2021-08" db="EMBL/GenBank/DDBJ databases">
        <title>The first chromosome-level gecko genome reveals the dynamic sex chromosomes of Neotropical dwarf geckos (Sphaerodactylidae: Sphaerodactylus).</title>
        <authorList>
            <person name="Pinto B.J."/>
            <person name="Keating S.E."/>
            <person name="Gamble T."/>
        </authorList>
    </citation>
    <scope>NUCLEOTIDE SEQUENCE</scope>
    <source>
        <strain evidence="1">TG3544</strain>
    </source>
</reference>
<dbReference type="Proteomes" id="UP000827872">
    <property type="component" value="Linkage Group LG02"/>
</dbReference>
<dbReference type="EMBL" id="CM037615">
    <property type="protein sequence ID" value="KAH8012822.1"/>
    <property type="molecule type" value="Genomic_DNA"/>
</dbReference>
<protein>
    <submittedName>
        <fullName evidence="1">Uncharacterized protein</fullName>
    </submittedName>
</protein>
<organism evidence="1 2">
    <name type="scientific">Sphaerodactylus townsendi</name>
    <dbReference type="NCBI Taxonomy" id="933632"/>
    <lineage>
        <taxon>Eukaryota</taxon>
        <taxon>Metazoa</taxon>
        <taxon>Chordata</taxon>
        <taxon>Craniata</taxon>
        <taxon>Vertebrata</taxon>
        <taxon>Euteleostomi</taxon>
        <taxon>Lepidosauria</taxon>
        <taxon>Squamata</taxon>
        <taxon>Bifurcata</taxon>
        <taxon>Gekkota</taxon>
        <taxon>Sphaerodactylidae</taxon>
        <taxon>Sphaerodactylus</taxon>
    </lineage>
</organism>
<evidence type="ECO:0000313" key="1">
    <source>
        <dbReference type="EMBL" id="KAH8012822.1"/>
    </source>
</evidence>
<evidence type="ECO:0000313" key="2">
    <source>
        <dbReference type="Proteomes" id="UP000827872"/>
    </source>
</evidence>
<name>A0ACB8G104_9SAUR</name>
<comment type="caution">
    <text evidence="1">The sequence shown here is derived from an EMBL/GenBank/DDBJ whole genome shotgun (WGS) entry which is preliminary data.</text>
</comment>
<proteinExistence type="predicted"/>
<keyword evidence="2" id="KW-1185">Reference proteome</keyword>
<accession>A0ACB8G104</accession>
<sequence length="303" mass="34754">MSLRKRKPSTRFWKQKSSDPFRSCLACDIEEGADLEAQTSAASSHKRRVRFMIDLPTRESGSERGDTPNTCPGTHFKNSRAIMKEKLESKGEIPDLKLSMSEWDIDSEGTDLQTTQSALDSREEEFLLTAKSCDEALRENQEIRELMSSNEERGKRKVTMLRRKLEEAKGDNLKVTTILENVLASHRKMEKALEKAHTELGRKDSELAGLKKDRTHSQQRIQNLEAELEQCHSQLALESQHGIKTDPLRKILEVTKGDKKKLAQNLEQTLESNSLLQSKLERLREELESKEAEYQQLVECRCE</sequence>
<gene>
    <name evidence="1" type="ORF">K3G42_002793</name>
</gene>